<dbReference type="EMBL" id="CM029040">
    <property type="protein sequence ID" value="KAG2636513.1"/>
    <property type="molecule type" value="Genomic_DNA"/>
</dbReference>
<dbReference type="PROSITE" id="PS51485">
    <property type="entry name" value="PHYTOCYANIN"/>
    <property type="match status" value="1"/>
</dbReference>
<dbReference type="SUPFAM" id="SSF49503">
    <property type="entry name" value="Cupredoxins"/>
    <property type="match status" value="1"/>
</dbReference>
<evidence type="ECO:0000259" key="2">
    <source>
        <dbReference type="PROSITE" id="PS51485"/>
    </source>
</evidence>
<dbReference type="OrthoDB" id="1921208at2759"/>
<dbReference type="Pfam" id="PF02298">
    <property type="entry name" value="Cu_bind_like"/>
    <property type="match status" value="1"/>
</dbReference>
<evidence type="ECO:0000313" key="4">
    <source>
        <dbReference type="Proteomes" id="UP000823388"/>
    </source>
</evidence>
<evidence type="ECO:0000256" key="1">
    <source>
        <dbReference type="SAM" id="MobiDB-lite"/>
    </source>
</evidence>
<name>A0A8T0VVP8_PANVG</name>
<keyword evidence="4" id="KW-1185">Reference proteome</keyword>
<dbReference type="InterPro" id="IPR003245">
    <property type="entry name" value="Phytocyanin_dom"/>
</dbReference>
<dbReference type="GO" id="GO:0009055">
    <property type="term" value="F:electron transfer activity"/>
    <property type="evidence" value="ECO:0007669"/>
    <property type="project" value="InterPro"/>
</dbReference>
<dbReference type="GO" id="GO:0005886">
    <property type="term" value="C:plasma membrane"/>
    <property type="evidence" value="ECO:0007669"/>
    <property type="project" value="TreeGrafter"/>
</dbReference>
<gene>
    <name evidence="3" type="ORF">PVAP13_2NG454600</name>
</gene>
<organism evidence="3 4">
    <name type="scientific">Panicum virgatum</name>
    <name type="common">Blackwell switchgrass</name>
    <dbReference type="NCBI Taxonomy" id="38727"/>
    <lineage>
        <taxon>Eukaryota</taxon>
        <taxon>Viridiplantae</taxon>
        <taxon>Streptophyta</taxon>
        <taxon>Embryophyta</taxon>
        <taxon>Tracheophyta</taxon>
        <taxon>Spermatophyta</taxon>
        <taxon>Magnoliopsida</taxon>
        <taxon>Liliopsida</taxon>
        <taxon>Poales</taxon>
        <taxon>Poaceae</taxon>
        <taxon>PACMAD clade</taxon>
        <taxon>Panicoideae</taxon>
        <taxon>Panicodae</taxon>
        <taxon>Paniceae</taxon>
        <taxon>Panicinae</taxon>
        <taxon>Panicum</taxon>
        <taxon>Panicum sect. Hiantes</taxon>
    </lineage>
</organism>
<sequence length="210" mass="22319">MQRNQSRSHSVIASNAAWSPRPIMGATSLSSRAAAAILLVAVVLEEARRHGAGATEYTVGDSAGWTNGLNYLTWSQKYNFTAGDTLVFNYVAEQHDVHRVTQDAFRTCEPAANQSMGAWATGHDLVNLTVPGDYYFICNVSGHCLGGMKFAVAVVAPPPSPLPPPPALLPPPPPPPASSAGASWNTRRRPAWPEAVRIPCLAVIGLLILA</sequence>
<dbReference type="PANTHER" id="PTHR33021">
    <property type="entry name" value="BLUE COPPER PROTEIN"/>
    <property type="match status" value="1"/>
</dbReference>
<dbReference type="FunFam" id="2.60.40.420:FF:000074">
    <property type="entry name" value="Blue copper binding protein-like"/>
    <property type="match status" value="1"/>
</dbReference>
<dbReference type="CDD" id="cd04216">
    <property type="entry name" value="Phytocyanin"/>
    <property type="match status" value="1"/>
</dbReference>
<proteinExistence type="predicted"/>
<dbReference type="PANTHER" id="PTHR33021:SF179">
    <property type="entry name" value="OS09G0541100 PROTEIN"/>
    <property type="match status" value="1"/>
</dbReference>
<dbReference type="Proteomes" id="UP000823388">
    <property type="component" value="Chromosome 2N"/>
</dbReference>
<dbReference type="Gene3D" id="2.60.40.420">
    <property type="entry name" value="Cupredoxins - blue copper proteins"/>
    <property type="match status" value="1"/>
</dbReference>
<feature type="compositionally biased region" description="Pro residues" evidence="1">
    <location>
        <begin position="165"/>
        <end position="177"/>
    </location>
</feature>
<dbReference type="InterPro" id="IPR039391">
    <property type="entry name" value="Phytocyanin-like"/>
</dbReference>
<feature type="domain" description="Phytocyanin" evidence="2">
    <location>
        <begin position="55"/>
        <end position="156"/>
    </location>
</feature>
<dbReference type="InterPro" id="IPR008972">
    <property type="entry name" value="Cupredoxin"/>
</dbReference>
<evidence type="ECO:0000313" key="3">
    <source>
        <dbReference type="EMBL" id="KAG2636513.1"/>
    </source>
</evidence>
<reference evidence="3" key="1">
    <citation type="submission" date="2020-05" db="EMBL/GenBank/DDBJ databases">
        <title>WGS assembly of Panicum virgatum.</title>
        <authorList>
            <person name="Lovell J.T."/>
            <person name="Jenkins J."/>
            <person name="Shu S."/>
            <person name="Juenger T.E."/>
            <person name="Schmutz J."/>
        </authorList>
    </citation>
    <scope>NUCLEOTIDE SEQUENCE</scope>
    <source>
        <strain evidence="3">AP13</strain>
    </source>
</reference>
<feature type="region of interest" description="Disordered" evidence="1">
    <location>
        <begin position="165"/>
        <end position="186"/>
    </location>
</feature>
<comment type="caution">
    <text evidence="3">The sequence shown here is derived from an EMBL/GenBank/DDBJ whole genome shotgun (WGS) entry which is preliminary data.</text>
</comment>
<protein>
    <recommendedName>
        <fullName evidence="2">Phytocyanin domain-containing protein</fullName>
    </recommendedName>
</protein>
<accession>A0A8T0VVP8</accession>
<dbReference type="AlphaFoldDB" id="A0A8T0VVP8"/>